<organism evidence="3 4">
    <name type="scientific">Kytococcus sedentarius (strain ATCC 14392 / DSM 20547 / JCM 11482 / CCUG 33030 / NBRC 15357 / NCTC 11040 / CCM 314 / 541)</name>
    <name type="common">Micrococcus sedentarius</name>
    <dbReference type="NCBI Taxonomy" id="478801"/>
    <lineage>
        <taxon>Bacteria</taxon>
        <taxon>Bacillati</taxon>
        <taxon>Actinomycetota</taxon>
        <taxon>Actinomycetes</taxon>
        <taxon>Micrococcales</taxon>
        <taxon>Kytococcaceae</taxon>
        <taxon>Kytococcus</taxon>
    </lineage>
</organism>
<dbReference type="HOGENOM" id="CLU_1459539_0_0_11"/>
<gene>
    <name evidence="3" type="ordered locus">Ksed_16630</name>
</gene>
<keyword evidence="2" id="KW-1133">Transmembrane helix</keyword>
<name>C7NIP0_KYTSD</name>
<dbReference type="KEGG" id="kse:Ksed_16630"/>
<evidence type="ECO:0000313" key="3">
    <source>
        <dbReference type="EMBL" id="ACV06678.1"/>
    </source>
</evidence>
<keyword evidence="2" id="KW-0472">Membrane</keyword>
<evidence type="ECO:0000256" key="1">
    <source>
        <dbReference type="SAM" id="MobiDB-lite"/>
    </source>
</evidence>
<sequence>MAGAGMRSARGYVSTCSHKAFALLCVLIVVAAMVASLVFNTARGEGAFHLAEAQSSHRQATETRLSVEAQVDEMSSPEQLSARAEQLGMVPAGTMGYVDPETGAVLGEAEAAPQAPASAADNGAGNGAGGAPADESDEKDDKGEESNQAKKDEPAKKKPAEKKPAKKADDEPTAQPSQKSTPASD</sequence>
<keyword evidence="2" id="KW-0812">Transmembrane</keyword>
<dbReference type="eggNOG" id="ENOG5032BN7">
    <property type="taxonomic scope" value="Bacteria"/>
</dbReference>
<feature type="region of interest" description="Disordered" evidence="1">
    <location>
        <begin position="110"/>
        <end position="185"/>
    </location>
</feature>
<feature type="compositionally biased region" description="Basic and acidic residues" evidence="1">
    <location>
        <begin position="139"/>
        <end position="170"/>
    </location>
</feature>
<feature type="compositionally biased region" description="Polar residues" evidence="1">
    <location>
        <begin position="174"/>
        <end position="185"/>
    </location>
</feature>
<dbReference type="Proteomes" id="UP000006666">
    <property type="component" value="Chromosome"/>
</dbReference>
<protein>
    <recommendedName>
        <fullName evidence="5">Cell division protein FtsL</fullName>
    </recommendedName>
</protein>
<evidence type="ECO:0000313" key="4">
    <source>
        <dbReference type="Proteomes" id="UP000006666"/>
    </source>
</evidence>
<proteinExistence type="predicted"/>
<keyword evidence="4" id="KW-1185">Reference proteome</keyword>
<feature type="compositionally biased region" description="Low complexity" evidence="1">
    <location>
        <begin position="110"/>
        <end position="123"/>
    </location>
</feature>
<dbReference type="EMBL" id="CP001686">
    <property type="protein sequence ID" value="ACV06678.1"/>
    <property type="molecule type" value="Genomic_DNA"/>
</dbReference>
<dbReference type="STRING" id="478801.Ksed_16630"/>
<evidence type="ECO:0000256" key="2">
    <source>
        <dbReference type="SAM" id="Phobius"/>
    </source>
</evidence>
<reference evidence="3 4" key="1">
    <citation type="journal article" date="2009" name="Stand. Genomic Sci.">
        <title>Complete genome sequence of Kytococcus sedentarius type strain (541).</title>
        <authorList>
            <person name="Sims D."/>
            <person name="Brettin T."/>
            <person name="Detter J.C."/>
            <person name="Han C."/>
            <person name="Lapidus A."/>
            <person name="Copeland A."/>
            <person name="Glavina Del Rio T."/>
            <person name="Nolan M."/>
            <person name="Chen F."/>
            <person name="Lucas S."/>
            <person name="Tice H."/>
            <person name="Cheng J.F."/>
            <person name="Bruce D."/>
            <person name="Goodwin L."/>
            <person name="Pitluck S."/>
            <person name="Ovchinnikova G."/>
            <person name="Pati A."/>
            <person name="Ivanova N."/>
            <person name="Mavrommatis K."/>
            <person name="Chen A."/>
            <person name="Palaniappan K."/>
            <person name="D'haeseleer P."/>
            <person name="Chain P."/>
            <person name="Bristow J."/>
            <person name="Eisen J.A."/>
            <person name="Markowitz V."/>
            <person name="Hugenholtz P."/>
            <person name="Schneider S."/>
            <person name="Goker M."/>
            <person name="Pukall R."/>
            <person name="Kyrpides N.C."/>
            <person name="Klenk H.P."/>
        </authorList>
    </citation>
    <scope>NUCLEOTIDE SEQUENCE [LARGE SCALE GENOMIC DNA]</scope>
    <source>
        <strain evidence="4">ATCC 14392 / DSM 20547 / JCM 11482 / CCUG 33030 / NBRC 15357 / NCTC 11040 / CCM 314 / 541</strain>
    </source>
</reference>
<dbReference type="AlphaFoldDB" id="C7NIP0"/>
<feature type="transmembrane region" description="Helical" evidence="2">
    <location>
        <begin position="20"/>
        <end position="39"/>
    </location>
</feature>
<accession>C7NIP0</accession>
<evidence type="ECO:0008006" key="5">
    <source>
        <dbReference type="Google" id="ProtNLM"/>
    </source>
</evidence>